<accession>A0ABU3URV5</accession>
<gene>
    <name evidence="3" type="ORF">PU648_30690</name>
</gene>
<dbReference type="InterPro" id="IPR001254">
    <property type="entry name" value="Trypsin_dom"/>
</dbReference>
<keyword evidence="3" id="KW-0378">Hydrolase</keyword>
<dbReference type="InterPro" id="IPR043504">
    <property type="entry name" value="Peptidase_S1_PA_chymotrypsin"/>
</dbReference>
<dbReference type="InterPro" id="IPR009003">
    <property type="entry name" value="Peptidase_S1_PA"/>
</dbReference>
<reference evidence="3 4" key="1">
    <citation type="submission" date="2023-02" db="EMBL/GenBank/DDBJ databases">
        <authorList>
            <person name="Maleckis M."/>
        </authorList>
    </citation>
    <scope>NUCLEOTIDE SEQUENCE [LARGE SCALE GENOMIC DNA]</scope>
    <source>
        <strain evidence="3 4">P8-A2</strain>
    </source>
</reference>
<organism evidence="3 4">
    <name type="scientific">Streptomyces mirabilis</name>
    <dbReference type="NCBI Taxonomy" id="68239"/>
    <lineage>
        <taxon>Bacteria</taxon>
        <taxon>Bacillati</taxon>
        <taxon>Actinomycetota</taxon>
        <taxon>Actinomycetes</taxon>
        <taxon>Kitasatosporales</taxon>
        <taxon>Streptomycetaceae</taxon>
        <taxon>Streptomyces</taxon>
    </lineage>
</organism>
<dbReference type="Pfam" id="PF00089">
    <property type="entry name" value="Trypsin"/>
    <property type="match status" value="1"/>
</dbReference>
<dbReference type="Proteomes" id="UP001257627">
    <property type="component" value="Unassembled WGS sequence"/>
</dbReference>
<feature type="domain" description="Peptidase S1" evidence="2">
    <location>
        <begin position="53"/>
        <end position="227"/>
    </location>
</feature>
<dbReference type="SUPFAM" id="SSF50494">
    <property type="entry name" value="Trypsin-like serine proteases"/>
    <property type="match status" value="1"/>
</dbReference>
<name>A0ABU3URV5_9ACTN</name>
<evidence type="ECO:0000313" key="4">
    <source>
        <dbReference type="Proteomes" id="UP001257627"/>
    </source>
</evidence>
<evidence type="ECO:0000256" key="1">
    <source>
        <dbReference type="SAM" id="MobiDB-lite"/>
    </source>
</evidence>
<evidence type="ECO:0000259" key="2">
    <source>
        <dbReference type="Pfam" id="PF00089"/>
    </source>
</evidence>
<sequence length="551" mass="58902">MANARPLDALRSAPSTHKHAMPAAGNASQNGTLFGGTRLVGTFFGSSSPTGTNWSCTGSVIDTPTRNVILTAAHCGLGYSNNYIFVPKFIKGAGPDQQPYGIFHIQHVFIDPRYIPDTGHSSTKKPWSDLDTAFARVSANQRGRQLQDAVGGGLTFTQPTGYNHKDVTVVGYPGKDHNGAGQAIKCTVPTTQLPGFRQMSMTCGGYYGGVSGSPWITDYQDDARTGHVIGNLGGYNGGGNDADVDYISYAPAFGSDAANLLADAMANQDPPSNLPPYQGIQAKLPGGATLWQHAKLLASGDYTGNRRSDMIVVWSDGEVTLYPGDGKGGFLPERRLQAPNSTWTHTETVTGGDFTGSDLSDLMVRWSDGEVTLYPDVSASGLSGEVQMAPSGSMWKNAIQISAGQFHNGKYATDLMVRWVDGELTLYTYVGAGTFGTENRLLAPNDTWKNATLLTSGNFSGKANWDVLVRWVDGELDTYVATSTAGLGAEARMRDPNDLWKHDLVMTAGNYTPNGFSDDLIVRWSDGETTLYADTAYTSLGTENTLVYPAS</sequence>
<dbReference type="GO" id="GO:0016787">
    <property type="term" value="F:hydrolase activity"/>
    <property type="evidence" value="ECO:0007669"/>
    <property type="project" value="UniProtKB-KW"/>
</dbReference>
<dbReference type="EMBL" id="JARAKF010000001">
    <property type="protein sequence ID" value="MDU8996645.1"/>
    <property type="molecule type" value="Genomic_DNA"/>
</dbReference>
<proteinExistence type="predicted"/>
<evidence type="ECO:0000313" key="3">
    <source>
        <dbReference type="EMBL" id="MDU8996645.1"/>
    </source>
</evidence>
<keyword evidence="4" id="KW-1185">Reference proteome</keyword>
<dbReference type="EC" id="3.4.21.-" evidence="3"/>
<dbReference type="InterPro" id="IPR018114">
    <property type="entry name" value="TRYPSIN_HIS"/>
</dbReference>
<dbReference type="Gene3D" id="2.40.10.10">
    <property type="entry name" value="Trypsin-like serine proteases"/>
    <property type="match status" value="2"/>
</dbReference>
<protein>
    <submittedName>
        <fullName evidence="3">Trypsin-like serine protease</fullName>
        <ecNumber evidence="3">3.4.21.-</ecNumber>
    </submittedName>
</protein>
<dbReference type="InterPro" id="IPR028994">
    <property type="entry name" value="Integrin_alpha_N"/>
</dbReference>
<dbReference type="PROSITE" id="PS00134">
    <property type="entry name" value="TRYPSIN_HIS"/>
    <property type="match status" value="1"/>
</dbReference>
<comment type="caution">
    <text evidence="3">The sequence shown here is derived from an EMBL/GenBank/DDBJ whole genome shotgun (WGS) entry which is preliminary data.</text>
</comment>
<feature type="region of interest" description="Disordered" evidence="1">
    <location>
        <begin position="1"/>
        <end position="29"/>
    </location>
</feature>
<dbReference type="SUPFAM" id="SSF69318">
    <property type="entry name" value="Integrin alpha N-terminal domain"/>
    <property type="match status" value="1"/>
</dbReference>
<dbReference type="RefSeq" id="WP_143608384.1">
    <property type="nucleotide sequence ID" value="NZ_JAPEMK010000001.1"/>
</dbReference>